<accession>A0AAJ0FGH3</accession>
<dbReference type="Proteomes" id="UP001239445">
    <property type="component" value="Unassembled WGS sequence"/>
</dbReference>
<dbReference type="EMBL" id="MU839827">
    <property type="protein sequence ID" value="KAK1760125.1"/>
    <property type="molecule type" value="Genomic_DNA"/>
</dbReference>
<protein>
    <submittedName>
        <fullName evidence="1">Uncharacterized protein</fullName>
    </submittedName>
</protein>
<dbReference type="AlphaFoldDB" id="A0AAJ0FGH3"/>
<evidence type="ECO:0000313" key="2">
    <source>
        <dbReference type="Proteomes" id="UP001239445"/>
    </source>
</evidence>
<proteinExistence type="predicted"/>
<sequence length="366" mass="40380">MDQAAPSPIPQSTTLSSAPSSILAHLATEPIIPDDEEAPGPITTSLFDFLDPIIHLPDFILPSVRELVQAMRAGGVPIPAQALALLNQNTADFYSVIGAGSSAVVSVSVDVDVIAALHRECPSVWYVNIPHPSVSGGGGGGVVDEEAVRRSRAGVKDFRSWSSKKWWEEVARRYGGLPDDPLLQVLRSKQFAEIACQDMVKMSWLRTTRAPANVVYTYDCLPGDLHAQLVERVVENWTNVDRDLVEAVEPVFQGIIRALQQGSRESVRMKTIVMDKYAYEPSSRSVTSYIRLLSFEIHNSVYDLVRGKGGESQSRLRGDFSVLCYEAVFESDIWAQFSATLHDDEKIPLWDYVMGQTIEVLGMTRA</sequence>
<keyword evidence="2" id="KW-1185">Reference proteome</keyword>
<organism evidence="1 2">
    <name type="scientific">Echria macrotheca</name>
    <dbReference type="NCBI Taxonomy" id="438768"/>
    <lineage>
        <taxon>Eukaryota</taxon>
        <taxon>Fungi</taxon>
        <taxon>Dikarya</taxon>
        <taxon>Ascomycota</taxon>
        <taxon>Pezizomycotina</taxon>
        <taxon>Sordariomycetes</taxon>
        <taxon>Sordariomycetidae</taxon>
        <taxon>Sordariales</taxon>
        <taxon>Schizotheciaceae</taxon>
        <taxon>Echria</taxon>
    </lineage>
</organism>
<name>A0AAJ0FGH3_9PEZI</name>
<comment type="caution">
    <text evidence="1">The sequence shown here is derived from an EMBL/GenBank/DDBJ whole genome shotgun (WGS) entry which is preliminary data.</text>
</comment>
<reference evidence="1" key="1">
    <citation type="submission" date="2023-06" db="EMBL/GenBank/DDBJ databases">
        <title>Genome-scale phylogeny and comparative genomics of the fungal order Sordariales.</title>
        <authorList>
            <consortium name="Lawrence Berkeley National Laboratory"/>
            <person name="Hensen N."/>
            <person name="Bonometti L."/>
            <person name="Westerberg I."/>
            <person name="Brannstrom I.O."/>
            <person name="Guillou S."/>
            <person name="Cros-Aarteil S."/>
            <person name="Calhoun S."/>
            <person name="Haridas S."/>
            <person name="Kuo A."/>
            <person name="Mondo S."/>
            <person name="Pangilinan J."/>
            <person name="Riley R."/>
            <person name="Labutti K."/>
            <person name="Andreopoulos B."/>
            <person name="Lipzen A."/>
            <person name="Chen C."/>
            <person name="Yanf M."/>
            <person name="Daum C."/>
            <person name="Ng V."/>
            <person name="Clum A."/>
            <person name="Steindorff A."/>
            <person name="Ohm R."/>
            <person name="Martin F."/>
            <person name="Silar P."/>
            <person name="Natvig D."/>
            <person name="Lalanne C."/>
            <person name="Gautier V."/>
            <person name="Ament-Velasquez S.L."/>
            <person name="Kruys A."/>
            <person name="Hutchinson M.I."/>
            <person name="Powell A.J."/>
            <person name="Barry K."/>
            <person name="Miller A.N."/>
            <person name="Grigoriev I.V."/>
            <person name="Debuchy R."/>
            <person name="Gladieux P."/>
            <person name="Thoren M.H."/>
            <person name="Johannesson H."/>
        </authorList>
    </citation>
    <scope>NUCLEOTIDE SEQUENCE</scope>
    <source>
        <strain evidence="1">PSN4</strain>
    </source>
</reference>
<gene>
    <name evidence="1" type="ORF">QBC47DRAFT_408232</name>
</gene>
<evidence type="ECO:0000313" key="1">
    <source>
        <dbReference type="EMBL" id="KAK1760125.1"/>
    </source>
</evidence>